<accession>A0A2R4XHN9</accession>
<reference evidence="1 2" key="1">
    <citation type="submission" date="2018-04" db="EMBL/GenBank/DDBJ databases">
        <title>Bordetella sp. HZ20 isolated from seawater.</title>
        <authorList>
            <person name="Sun C."/>
        </authorList>
    </citation>
    <scope>NUCLEOTIDE SEQUENCE [LARGE SCALE GENOMIC DNA]</scope>
    <source>
        <strain evidence="1 2">HZ20</strain>
    </source>
</reference>
<dbReference type="Proteomes" id="UP000244571">
    <property type="component" value="Chromosome"/>
</dbReference>
<organism evidence="1 2">
    <name type="scientific">Orrella marina</name>
    <dbReference type="NCBI Taxonomy" id="2163011"/>
    <lineage>
        <taxon>Bacteria</taxon>
        <taxon>Pseudomonadati</taxon>
        <taxon>Pseudomonadota</taxon>
        <taxon>Betaproteobacteria</taxon>
        <taxon>Burkholderiales</taxon>
        <taxon>Alcaligenaceae</taxon>
        <taxon>Orrella</taxon>
    </lineage>
</organism>
<evidence type="ECO:0000313" key="2">
    <source>
        <dbReference type="Proteomes" id="UP000244571"/>
    </source>
</evidence>
<proteinExistence type="predicted"/>
<dbReference type="OrthoDB" id="7353682at2"/>
<sequence>MTRFNHSDPYMRYVHYPLDISGEQSGNLMTLARYLARNSQTIESCGRFRSDIGDMLSLSLKPGEVTQALLVAPRKIAPSDSAAPDNTASMGTGTDTRAELVALALGPLAGITPDGYDQSNYWDGYCEAHFGIALWSAPYDWIQDRAWAKTDPGPYAAALRIVYLITYGIPINYMEIAIGQAYPYYRYDETVWQKLNQDLQVHESAVLNQSRHGQSAPSWPPPIRAREWHARYRSIWLGYGNLAHTLETSGIAHPDTIRGLSDEESSDLIATWGAMPQSYLQVLSIIGHDAGRLVNDIKMLIYADQLERINALGRLVASKWECKDGDPVPDRALFVGVNERGHYWFILKPPPAPMKRRDSAVFLLDGNTGRISQVAISVWEWLQAIVEQARQSIAAGNPNPTRRKNDSTP</sequence>
<dbReference type="KEGG" id="boz:DBV39_05895"/>
<gene>
    <name evidence="1" type="ORF">DBV39_05895</name>
</gene>
<dbReference type="AlphaFoldDB" id="A0A2R4XHN9"/>
<protein>
    <submittedName>
        <fullName evidence="1">Uncharacterized protein</fullName>
    </submittedName>
</protein>
<dbReference type="RefSeq" id="WP_108620739.1">
    <property type="nucleotide sequence ID" value="NZ_CP028901.1"/>
</dbReference>
<keyword evidence="2" id="KW-1185">Reference proteome</keyword>
<dbReference type="EMBL" id="CP028901">
    <property type="protein sequence ID" value="AWB33310.1"/>
    <property type="molecule type" value="Genomic_DNA"/>
</dbReference>
<evidence type="ECO:0000313" key="1">
    <source>
        <dbReference type="EMBL" id="AWB33310.1"/>
    </source>
</evidence>
<name>A0A2R4XHN9_9BURK</name>